<dbReference type="EMBL" id="CP020373">
    <property type="protein sequence ID" value="AZQ11909.1"/>
    <property type="molecule type" value="Genomic_DNA"/>
</dbReference>
<keyword evidence="2" id="KW-1185">Reference proteome</keyword>
<accession>A0ABM7DQE5</accession>
<name>A0ABM7DQE5_9GAMM</name>
<gene>
    <name evidence="1" type="ORF">STH12_02840</name>
</gene>
<reference evidence="2" key="1">
    <citation type="submission" date="2017-03" db="EMBL/GenBank/DDBJ databases">
        <title>Full genome sequence of a non-lethal Shewanella isolate that potentiates virulence of Vibio parahaemolyticus causing acute hepatopancreatic necrosis disease (AHPND) in shrimp.</title>
        <authorList>
            <person name="Prachumwat A."/>
            <person name="Sritunyalucksana K."/>
        </authorList>
    </citation>
    <scope>NUCLEOTIDE SEQUENCE [LARGE SCALE GENOMIC DNA]</scope>
    <source>
        <strain evidence="2">TH2012</strain>
    </source>
</reference>
<protein>
    <submittedName>
        <fullName evidence="1">Uncharacterized protein</fullName>
    </submittedName>
</protein>
<evidence type="ECO:0000313" key="2">
    <source>
        <dbReference type="Proteomes" id="UP000278437"/>
    </source>
</evidence>
<proteinExistence type="predicted"/>
<evidence type="ECO:0000313" key="1">
    <source>
        <dbReference type="EMBL" id="AZQ11909.1"/>
    </source>
</evidence>
<dbReference type="Proteomes" id="UP000278437">
    <property type="component" value="Chromosome"/>
</dbReference>
<sequence length="51" mass="5642">MIPDMAPGQAQKRRAEAKVWQASSPLSFCLSVSPLRGFRLRRPALVSICTI</sequence>
<organism evidence="1 2">
    <name type="scientific">Shewanella khirikhana</name>
    <dbReference type="NCBI Taxonomy" id="1965282"/>
    <lineage>
        <taxon>Bacteria</taxon>
        <taxon>Pseudomonadati</taxon>
        <taxon>Pseudomonadota</taxon>
        <taxon>Gammaproteobacteria</taxon>
        <taxon>Alteromonadales</taxon>
        <taxon>Shewanellaceae</taxon>
        <taxon>Shewanella</taxon>
    </lineage>
</organism>